<dbReference type="Proteomes" id="UP000028987">
    <property type="component" value="Unassembled WGS sequence"/>
</dbReference>
<name>A0AAW3D6M4_FRATU</name>
<reference evidence="1 2" key="1">
    <citation type="submission" date="2014-06" db="EMBL/GenBank/DDBJ databases">
        <authorList>
            <person name="Bishop-Lilly K.A."/>
            <person name="Broomall S.M."/>
            <person name="Chain P.S."/>
            <person name="Chertkov O."/>
            <person name="Coyne S.R."/>
            <person name="Daligault H.E."/>
            <person name="Davenport K.W."/>
            <person name="Erkkila T."/>
            <person name="Frey K.G."/>
            <person name="Gibbons H.S."/>
            <person name="Gu W."/>
            <person name="Jaissle J."/>
            <person name="Johnson S.L."/>
            <person name="Koroleva G.I."/>
            <person name="Ladner J.T."/>
            <person name="Lo C.-C."/>
            <person name="Minogue T.D."/>
            <person name="Munk C."/>
            <person name="Palacios G.F."/>
            <person name="Redden C.L."/>
            <person name="Rosenzweig C.N."/>
            <person name="Scholz M.B."/>
            <person name="Teshima H."/>
            <person name="Xu Y."/>
        </authorList>
    </citation>
    <scope>NUCLEOTIDE SEQUENCE [LARGE SCALE GENOMIC DNA]</scope>
    <source>
        <strain evidence="1 2">FTZ</strain>
    </source>
</reference>
<accession>A0AAW3D6M4</accession>
<dbReference type="AlphaFoldDB" id="A0AAW3D6M4"/>
<gene>
    <name evidence="1" type="ORF">DR87_1745</name>
</gene>
<evidence type="ECO:0000313" key="1">
    <source>
        <dbReference type="EMBL" id="KFJ40564.1"/>
    </source>
</evidence>
<evidence type="ECO:0000313" key="2">
    <source>
        <dbReference type="Proteomes" id="UP000028987"/>
    </source>
</evidence>
<comment type="caution">
    <text evidence="1">The sequence shown here is derived from an EMBL/GenBank/DDBJ whole genome shotgun (WGS) entry which is preliminary data.</text>
</comment>
<sequence>MAQLGLVVEQLQQLNSYIVQKLLMLIVTTQALQKQQV</sequence>
<organism evidence="1 2">
    <name type="scientific">Francisella tularensis</name>
    <dbReference type="NCBI Taxonomy" id="263"/>
    <lineage>
        <taxon>Bacteria</taxon>
        <taxon>Pseudomonadati</taxon>
        <taxon>Pseudomonadota</taxon>
        <taxon>Gammaproteobacteria</taxon>
        <taxon>Thiotrichales</taxon>
        <taxon>Francisellaceae</taxon>
        <taxon>Francisella</taxon>
    </lineage>
</organism>
<proteinExistence type="predicted"/>
<dbReference type="EMBL" id="JOVO01000012">
    <property type="protein sequence ID" value="KFJ40564.1"/>
    <property type="molecule type" value="Genomic_DNA"/>
</dbReference>
<protein>
    <submittedName>
        <fullName evidence="1">Uncharacterized protein</fullName>
    </submittedName>
</protein>